<dbReference type="Proteomes" id="UP000095284">
    <property type="component" value="Unplaced"/>
</dbReference>
<dbReference type="Proteomes" id="UP000582659">
    <property type="component" value="Unassembled WGS sequence"/>
</dbReference>
<evidence type="ECO:0000256" key="2">
    <source>
        <dbReference type="SAM" id="SignalP"/>
    </source>
</evidence>
<sequence>MGVNLLSVTLSEMFWILCLLLVFNPSSALFFGSNCGCQPTPCPATPQCPSQCPVPPPCSCGGTPPSNAVPSYQATQFVAQYPYQTSVNSQPVQVNPSPVQVQPVFPAQASYINPHPYDRIASRRISVSSSIYANGQVFPSGQYNQINEPYDQRVEPANRENEEFDGQQSTYTGQQAIYDGEEGRVADNEDTTIATTVYNTEGSYDPTTSDYNTGTTATTFVITTTEVPYLRVNDNEYDVNTATASTYQTPTQNYRSTPETQGYESKPVQDNEYGKSNVNSIHDHEYSPPSSPAPPSQEPYEEEDHNSNYIPEPAQIYQETNYYETTSSSPTVVTPTTIPAGFFSKEEDNGYESDGNSNDNNNNNINNINNDNNSNNVIQPGYKPPPGVELGIIVPQDQIEVTASPKPDYDDDYVNPAFLGEAVTVRSRDENYKTFGITFCPMAKEDYIIQ</sequence>
<dbReference type="EMBL" id="CAJFDI010000005">
    <property type="protein sequence ID" value="CAD5231828.1"/>
    <property type="molecule type" value="Genomic_DNA"/>
</dbReference>
<evidence type="ECO:0000313" key="5">
    <source>
        <dbReference type="Proteomes" id="UP000659654"/>
    </source>
</evidence>
<feature type="signal peptide" evidence="2">
    <location>
        <begin position="1"/>
        <end position="28"/>
    </location>
</feature>
<evidence type="ECO:0000313" key="6">
    <source>
        <dbReference type="WBParaSite" id="BXY_0351800.1"/>
    </source>
</evidence>
<protein>
    <submittedName>
        <fullName evidence="3">(pine wood nematode) hypothetical protein</fullName>
    </submittedName>
</protein>
<evidence type="ECO:0000313" key="3">
    <source>
        <dbReference type="EMBL" id="CAD5231828.1"/>
    </source>
</evidence>
<organism evidence="4 6">
    <name type="scientific">Bursaphelenchus xylophilus</name>
    <name type="common">Pinewood nematode worm</name>
    <name type="synonym">Aphelenchoides xylophilus</name>
    <dbReference type="NCBI Taxonomy" id="6326"/>
    <lineage>
        <taxon>Eukaryota</taxon>
        <taxon>Metazoa</taxon>
        <taxon>Ecdysozoa</taxon>
        <taxon>Nematoda</taxon>
        <taxon>Chromadorea</taxon>
        <taxon>Rhabditida</taxon>
        <taxon>Tylenchina</taxon>
        <taxon>Tylenchomorpha</taxon>
        <taxon>Aphelenchoidea</taxon>
        <taxon>Aphelenchoididae</taxon>
        <taxon>Bursaphelenchus</taxon>
    </lineage>
</organism>
<dbReference type="Proteomes" id="UP000659654">
    <property type="component" value="Unassembled WGS sequence"/>
</dbReference>
<feature type="chain" id="PRO_5036308646" evidence="2">
    <location>
        <begin position="29"/>
        <end position="450"/>
    </location>
</feature>
<name>A0A1I7RS15_BURXY</name>
<gene>
    <name evidence="3" type="ORF">BXYJ_LOCUS11924</name>
</gene>
<dbReference type="OrthoDB" id="10664765at2759"/>
<evidence type="ECO:0000256" key="1">
    <source>
        <dbReference type="SAM" id="MobiDB-lite"/>
    </source>
</evidence>
<evidence type="ECO:0000313" key="4">
    <source>
        <dbReference type="Proteomes" id="UP000095284"/>
    </source>
</evidence>
<keyword evidence="5" id="KW-1185">Reference proteome</keyword>
<reference evidence="3" key="2">
    <citation type="submission" date="2020-09" db="EMBL/GenBank/DDBJ databases">
        <authorList>
            <person name="Kikuchi T."/>
        </authorList>
    </citation>
    <scope>NUCLEOTIDE SEQUENCE</scope>
    <source>
        <strain evidence="3">Ka4C1</strain>
    </source>
</reference>
<feature type="compositionally biased region" description="Polar residues" evidence="1">
    <location>
        <begin position="241"/>
        <end position="263"/>
    </location>
</feature>
<dbReference type="AlphaFoldDB" id="A0A1I7RS15"/>
<accession>A0A1I7RS15</accession>
<feature type="region of interest" description="Disordered" evidence="1">
    <location>
        <begin position="241"/>
        <end position="307"/>
    </location>
</feature>
<dbReference type="WBParaSite" id="BXY_0351800.1">
    <property type="protein sequence ID" value="BXY_0351800.1"/>
    <property type="gene ID" value="BXY_0351800"/>
</dbReference>
<feature type="compositionally biased region" description="Low complexity" evidence="1">
    <location>
        <begin position="325"/>
        <end position="337"/>
    </location>
</feature>
<proteinExistence type="predicted"/>
<reference evidence="6" key="1">
    <citation type="submission" date="2016-11" db="UniProtKB">
        <authorList>
            <consortium name="WormBaseParasite"/>
        </authorList>
    </citation>
    <scope>IDENTIFICATION</scope>
</reference>
<feature type="compositionally biased region" description="Low complexity" evidence="1">
    <location>
        <begin position="356"/>
        <end position="376"/>
    </location>
</feature>
<dbReference type="EMBL" id="CAJFCV020000005">
    <property type="protein sequence ID" value="CAG9123325.1"/>
    <property type="molecule type" value="Genomic_DNA"/>
</dbReference>
<feature type="region of interest" description="Disordered" evidence="1">
    <location>
        <begin position="325"/>
        <end position="381"/>
    </location>
</feature>
<keyword evidence="2" id="KW-0732">Signal</keyword>